<dbReference type="EMBL" id="CP002961">
    <property type="protein sequence ID" value="AFK04522.1"/>
    <property type="molecule type" value="Genomic_DNA"/>
</dbReference>
<dbReference type="RefSeq" id="WP_015030215.1">
    <property type="nucleotide sequence ID" value="NC_018748.1"/>
</dbReference>
<organism evidence="1 2">
    <name type="scientific">Emticicia oligotrophica (strain DSM 17448 / CIP 109782 / MTCC 6937 / GPTSA100-15)</name>
    <dbReference type="NCBI Taxonomy" id="929562"/>
    <lineage>
        <taxon>Bacteria</taxon>
        <taxon>Pseudomonadati</taxon>
        <taxon>Bacteroidota</taxon>
        <taxon>Cytophagia</taxon>
        <taxon>Cytophagales</taxon>
        <taxon>Leadbetterellaceae</taxon>
        <taxon>Emticicia</taxon>
    </lineage>
</organism>
<dbReference type="PROSITE" id="PS51257">
    <property type="entry name" value="PROKAR_LIPOPROTEIN"/>
    <property type="match status" value="1"/>
</dbReference>
<keyword evidence="2" id="KW-1185">Reference proteome</keyword>
<evidence type="ECO:0000313" key="2">
    <source>
        <dbReference type="Proteomes" id="UP000002875"/>
    </source>
</evidence>
<protein>
    <submittedName>
        <fullName evidence="1">Uncharacterized protein</fullName>
    </submittedName>
</protein>
<proteinExistence type="predicted"/>
<reference evidence="1 2" key="1">
    <citation type="submission" date="2011-07" db="EMBL/GenBank/DDBJ databases">
        <title>The complete genome of chromosome of Emticicia oligotrophica DSM 17448.</title>
        <authorList>
            <consortium name="US DOE Joint Genome Institute (JGI-PGF)"/>
            <person name="Lucas S."/>
            <person name="Han J."/>
            <person name="Lapidus A."/>
            <person name="Bruce D."/>
            <person name="Goodwin L."/>
            <person name="Pitluck S."/>
            <person name="Peters L."/>
            <person name="Kyrpides N."/>
            <person name="Mavromatis K."/>
            <person name="Ivanova N."/>
            <person name="Ovchinnikova G."/>
            <person name="Teshima H."/>
            <person name="Detter J.C."/>
            <person name="Tapia R."/>
            <person name="Han C."/>
            <person name="Land M."/>
            <person name="Hauser L."/>
            <person name="Markowitz V."/>
            <person name="Cheng J.-F."/>
            <person name="Hugenholtz P."/>
            <person name="Woyke T."/>
            <person name="Wu D."/>
            <person name="Tindall B."/>
            <person name="Pomrenke H."/>
            <person name="Brambilla E."/>
            <person name="Klenk H.-P."/>
            <person name="Eisen J.A."/>
        </authorList>
    </citation>
    <scope>NUCLEOTIDE SEQUENCE [LARGE SCALE GENOMIC DNA]</scope>
    <source>
        <strain evidence="1 2">DSM 17448</strain>
    </source>
</reference>
<gene>
    <name evidence="1" type="ordered locus">Emtol_3393</name>
</gene>
<sequence>MKICLKYLLIIQILLQSCNKKNILINPKENNIKQLVEILSVKQNNNLLVKTVDWKNLSGTTTINLGYGNIELV</sequence>
<name>A0ABN4APZ5_EMTOG</name>
<evidence type="ECO:0000313" key="1">
    <source>
        <dbReference type="EMBL" id="AFK04522.1"/>
    </source>
</evidence>
<dbReference type="Proteomes" id="UP000002875">
    <property type="component" value="Chromosome"/>
</dbReference>
<accession>A0ABN4APZ5</accession>